<dbReference type="InterPro" id="IPR014610">
    <property type="entry name" value="Haemoglobin_extracell"/>
</dbReference>
<dbReference type="Proteomes" id="UP001209878">
    <property type="component" value="Unassembled WGS sequence"/>
</dbReference>
<gene>
    <name evidence="12" type="ORF">NP493_797g00028</name>
</gene>
<dbReference type="PROSITE" id="PS01033">
    <property type="entry name" value="GLOBIN"/>
    <property type="match status" value="1"/>
</dbReference>
<evidence type="ECO:0000256" key="2">
    <source>
        <dbReference type="ARBA" id="ARBA00022617"/>
    </source>
</evidence>
<keyword evidence="1 6" id="KW-0813">Transport</keyword>
<dbReference type="CDD" id="cd01040">
    <property type="entry name" value="Mb-like"/>
    <property type="match status" value="1"/>
</dbReference>
<feature type="domain" description="Globin" evidence="11">
    <location>
        <begin position="22"/>
        <end position="166"/>
    </location>
</feature>
<proteinExistence type="inferred from homology"/>
<evidence type="ECO:0000256" key="1">
    <source>
        <dbReference type="ARBA" id="ARBA00022448"/>
    </source>
</evidence>
<dbReference type="GO" id="GO:0019825">
    <property type="term" value="F:oxygen binding"/>
    <property type="evidence" value="ECO:0007669"/>
    <property type="project" value="UniProtKB-UniRule"/>
</dbReference>
<dbReference type="InterPro" id="IPR012292">
    <property type="entry name" value="Globin/Proto"/>
</dbReference>
<organism evidence="12 13">
    <name type="scientific">Ridgeia piscesae</name>
    <name type="common">Tubeworm</name>
    <dbReference type="NCBI Taxonomy" id="27915"/>
    <lineage>
        <taxon>Eukaryota</taxon>
        <taxon>Metazoa</taxon>
        <taxon>Spiralia</taxon>
        <taxon>Lophotrochozoa</taxon>
        <taxon>Annelida</taxon>
        <taxon>Polychaeta</taxon>
        <taxon>Sedentaria</taxon>
        <taxon>Canalipalpata</taxon>
        <taxon>Sabellida</taxon>
        <taxon>Siboglinidae</taxon>
        <taxon>Ridgeia</taxon>
    </lineage>
</organism>
<dbReference type="GO" id="GO:0005506">
    <property type="term" value="F:iron ion binding"/>
    <property type="evidence" value="ECO:0007669"/>
    <property type="project" value="UniProtKB-UniRule"/>
</dbReference>
<dbReference type="SUPFAM" id="SSF46458">
    <property type="entry name" value="Globin-like"/>
    <property type="match status" value="1"/>
</dbReference>
<sequence length="166" mass="17777">MQLFITVLACVLAAANAESSVCCSYGDSRVVMAQWDAVFTASNGGKVTTGYALFSRLFELAPGAKDLFSRVNVGDMRSPQFSAQMVRVMTGLDLALNALADQPLLESLTGHMAAQHAARPGVTVDGFRMMEQSIMEIMPQLIDNFNPDAWSNCLHGVIDGISNGLS</sequence>
<keyword evidence="4 6" id="KW-0479">Metal-binding</keyword>
<evidence type="ECO:0000313" key="12">
    <source>
        <dbReference type="EMBL" id="KAK2174530.1"/>
    </source>
</evidence>
<evidence type="ECO:0000256" key="6">
    <source>
        <dbReference type="PIRNR" id="PIRNR036517"/>
    </source>
</evidence>
<feature type="binding site" description="proximal binding residue" evidence="7">
    <location>
        <position position="116"/>
    </location>
    <ligand>
        <name>heme b</name>
        <dbReference type="ChEBI" id="CHEBI:60344"/>
    </ligand>
    <ligandPart>
        <name>Fe</name>
        <dbReference type="ChEBI" id="CHEBI:18248"/>
    </ligandPart>
</feature>
<dbReference type="PIRSF" id="PIRSF036517">
    <property type="entry name" value="Ext_hemo"/>
    <property type="match status" value="1"/>
</dbReference>
<dbReference type="Gene3D" id="1.10.490.10">
    <property type="entry name" value="Globins"/>
    <property type="match status" value="1"/>
</dbReference>
<feature type="chain" id="PRO_5042205603" description="Extracellular globin" evidence="10">
    <location>
        <begin position="18"/>
        <end position="166"/>
    </location>
</feature>
<dbReference type="Pfam" id="PF00042">
    <property type="entry name" value="Globin"/>
    <property type="match status" value="1"/>
</dbReference>
<evidence type="ECO:0000256" key="7">
    <source>
        <dbReference type="PIRSR" id="PIRSR036517-1"/>
    </source>
</evidence>
<dbReference type="InterPro" id="IPR009050">
    <property type="entry name" value="Globin-like_sf"/>
</dbReference>
<dbReference type="GO" id="GO:0005576">
    <property type="term" value="C:extracellular region"/>
    <property type="evidence" value="ECO:0007669"/>
    <property type="project" value="UniProtKB-UniRule"/>
</dbReference>
<comment type="caution">
    <text evidence="12">The sequence shown here is derived from an EMBL/GenBank/DDBJ whole genome shotgun (WGS) entry which is preliminary data.</text>
</comment>
<evidence type="ECO:0000256" key="5">
    <source>
        <dbReference type="ARBA" id="ARBA00023004"/>
    </source>
</evidence>
<feature type="signal peptide" evidence="10">
    <location>
        <begin position="1"/>
        <end position="17"/>
    </location>
</feature>
<keyword evidence="8" id="KW-1015">Disulfide bond</keyword>
<feature type="disulfide bond" evidence="8">
    <location>
        <begin position="23"/>
        <end position="153"/>
    </location>
</feature>
<keyword evidence="2 6" id="KW-0349">Heme</keyword>
<evidence type="ECO:0000256" key="8">
    <source>
        <dbReference type="PIRSR" id="PIRSR036517-2"/>
    </source>
</evidence>
<evidence type="ECO:0000256" key="9">
    <source>
        <dbReference type="RuleBase" id="RU000356"/>
    </source>
</evidence>
<keyword evidence="10" id="KW-0732">Signal</keyword>
<dbReference type="EMBL" id="JAODUO010000796">
    <property type="protein sequence ID" value="KAK2174530.1"/>
    <property type="molecule type" value="Genomic_DNA"/>
</dbReference>
<name>A0AAD9KNJ9_RIDPI</name>
<dbReference type="InterPro" id="IPR044399">
    <property type="entry name" value="Mb-like_M"/>
</dbReference>
<keyword evidence="5 6" id="KW-0408">Iron</keyword>
<protein>
    <recommendedName>
        <fullName evidence="6">Extracellular globin</fullName>
    </recommendedName>
</protein>
<keyword evidence="3 6" id="KW-0561">Oxygen transport</keyword>
<dbReference type="AlphaFoldDB" id="A0AAD9KNJ9"/>
<evidence type="ECO:0000256" key="4">
    <source>
        <dbReference type="ARBA" id="ARBA00022723"/>
    </source>
</evidence>
<dbReference type="InterPro" id="IPR000971">
    <property type="entry name" value="Globin"/>
</dbReference>
<evidence type="ECO:0000256" key="3">
    <source>
        <dbReference type="ARBA" id="ARBA00022621"/>
    </source>
</evidence>
<comment type="similarity">
    <text evidence="6 9">Belongs to the globin family.</text>
</comment>
<evidence type="ECO:0000259" key="11">
    <source>
        <dbReference type="PROSITE" id="PS01033"/>
    </source>
</evidence>
<keyword evidence="13" id="KW-1185">Reference proteome</keyword>
<dbReference type="GO" id="GO:0005344">
    <property type="term" value="F:oxygen carrier activity"/>
    <property type="evidence" value="ECO:0007669"/>
    <property type="project" value="UniProtKB-UniRule"/>
</dbReference>
<accession>A0AAD9KNJ9</accession>
<dbReference type="GO" id="GO:0020037">
    <property type="term" value="F:heme binding"/>
    <property type="evidence" value="ECO:0007669"/>
    <property type="project" value="UniProtKB-UniRule"/>
</dbReference>
<evidence type="ECO:0000313" key="13">
    <source>
        <dbReference type="Proteomes" id="UP001209878"/>
    </source>
</evidence>
<reference evidence="12" key="1">
    <citation type="journal article" date="2023" name="Mol. Biol. Evol.">
        <title>Third-Generation Sequencing Reveals the Adaptive Role of the Epigenome in Three Deep-Sea Polychaetes.</title>
        <authorList>
            <person name="Perez M."/>
            <person name="Aroh O."/>
            <person name="Sun Y."/>
            <person name="Lan Y."/>
            <person name="Juniper S.K."/>
            <person name="Young C.R."/>
            <person name="Angers B."/>
            <person name="Qian P.Y."/>
        </authorList>
    </citation>
    <scope>NUCLEOTIDE SEQUENCE</scope>
    <source>
        <strain evidence="12">R07B-5</strain>
    </source>
</reference>
<dbReference type="GO" id="GO:0005833">
    <property type="term" value="C:hemoglobin complex"/>
    <property type="evidence" value="ECO:0007669"/>
    <property type="project" value="UniProtKB-UniRule"/>
</dbReference>
<evidence type="ECO:0000256" key="10">
    <source>
        <dbReference type="SAM" id="SignalP"/>
    </source>
</evidence>